<dbReference type="FunFam" id="1.10.730.10:FF:000009">
    <property type="entry name" value="Valine--tRNA ligase, mitochondrial"/>
    <property type="match status" value="1"/>
</dbReference>
<feature type="domain" description="Methionyl/Valyl/Leucyl/Isoleucyl-tRNA synthetase anticodon-binding" evidence="12">
    <location>
        <begin position="737"/>
        <end position="848"/>
    </location>
</feature>
<dbReference type="CDD" id="cd07962">
    <property type="entry name" value="Anticodon_Ia_Val"/>
    <property type="match status" value="1"/>
</dbReference>
<evidence type="ECO:0000256" key="6">
    <source>
        <dbReference type="ARBA" id="ARBA00022917"/>
    </source>
</evidence>
<name>A0A9Q1C583_HOLLE</name>
<keyword evidence="5 10" id="KW-0067">ATP-binding</keyword>
<dbReference type="GO" id="GO:0004832">
    <property type="term" value="F:valine-tRNA ligase activity"/>
    <property type="evidence" value="ECO:0007669"/>
    <property type="project" value="UniProtKB-EC"/>
</dbReference>
<dbReference type="InterPro" id="IPR014729">
    <property type="entry name" value="Rossmann-like_a/b/a_fold"/>
</dbReference>
<sequence>MLKSLRATCVGGALKKPWPYQKYQIILLNIQKHLTTCSHQYGPTKKDISVPLPKSYDPKFVESGWYSWWEESGFFSPEFHTKLGKDDTTEPFVICLPPPNVTGSLHLGHTLTVAIQDSLCRWRRMRGQQTLWIPGSDHAGIATQIVVEKMLWKKENITRHQLGREKFVEEVWKWKRECGHEIDLQLKRLGASLDWSRPNFTMSKEFSRAVQEAFITLHDDGTIYRGNKLVNWSCTLRSTISDIEVDKHPIEGATAFQVPGYEEPVQFGQLTYFAYPLEGSDNEIIVATTRVETMLGDTAVAVHPEDVRYKHLIGRNVRHPFVDRFLPIIASETVDHEFGTGAVKITPGHDFNDYELGEKHNLKSVTILDETGLITCSSQQFNGLKRFDAREKIISALKELGLYRGQKEHAMVVPLCSRSRDIVEPLLKEQWFVRCDELASKAVKAVESGELMIHPATHHKTWSHWLTNIRDWCISRQLWWGHRIPAYRVHLRSDHPLHDEVNNSNFWVSGRSRDEALEKASEKLNIDESCLLLTQDEDVLDTWFSSALFPFAVHGWPSQTENLNRYYPSTLLETGHDILFFWVARMVMMGQKLTGVLPFKEVYLHSMVRDAHGRKMSKSLGNVIDPVDVIQGISLEGLHARLEDSLLDAEERATSRKGQAADYPKGIPECGTDALRFALCTYKAQVEDINLDVNKVQTYRFFCNKIWNAAIFTMNALPSDFQPSPVDEFTQDSSIMDKWILSRLSHVSQLVNDGFHGYDFPVVTSAIYKFWIHNLCDIYLESVKPIIRNGSKEATTCQNVLLLSIEAGLRLLSPFMPFLTEELYQRLPGKPEENIPSICLAPYPEVAEVFFFSFQCMIQSLKTMYRSV</sequence>
<feature type="domain" description="Aminoacyl-tRNA synthetase class Ia" evidence="11">
    <location>
        <begin position="65"/>
        <end position="692"/>
    </location>
</feature>
<dbReference type="PROSITE" id="PS00178">
    <property type="entry name" value="AA_TRNA_LIGASE_I"/>
    <property type="match status" value="1"/>
</dbReference>
<dbReference type="FunFam" id="3.40.50.620:FF:000020">
    <property type="entry name" value="Valine--tRNA ligase, mitochondrial"/>
    <property type="match status" value="1"/>
</dbReference>
<dbReference type="GO" id="GO:0005829">
    <property type="term" value="C:cytosol"/>
    <property type="evidence" value="ECO:0007669"/>
    <property type="project" value="TreeGrafter"/>
</dbReference>
<reference evidence="13" key="1">
    <citation type="submission" date="2021-10" db="EMBL/GenBank/DDBJ databases">
        <title>Tropical sea cucumber genome reveals ecological adaptation and Cuvierian tubules defense mechanism.</title>
        <authorList>
            <person name="Chen T."/>
        </authorList>
    </citation>
    <scope>NUCLEOTIDE SEQUENCE</scope>
    <source>
        <strain evidence="13">Nanhai2018</strain>
        <tissue evidence="13">Muscle</tissue>
    </source>
</reference>
<evidence type="ECO:0000256" key="4">
    <source>
        <dbReference type="ARBA" id="ARBA00022741"/>
    </source>
</evidence>
<evidence type="ECO:0000256" key="7">
    <source>
        <dbReference type="ARBA" id="ARBA00023146"/>
    </source>
</evidence>
<keyword evidence="14" id="KW-1185">Reference proteome</keyword>
<dbReference type="InterPro" id="IPR002300">
    <property type="entry name" value="aa-tRNA-synth_Ia"/>
</dbReference>
<dbReference type="GO" id="GO:0002161">
    <property type="term" value="F:aminoacyl-tRNA deacylase activity"/>
    <property type="evidence" value="ECO:0007669"/>
    <property type="project" value="InterPro"/>
</dbReference>
<comment type="catalytic activity">
    <reaction evidence="9">
        <text>tRNA(Val) + L-valine + ATP = L-valyl-tRNA(Val) + AMP + diphosphate</text>
        <dbReference type="Rhea" id="RHEA:10704"/>
        <dbReference type="Rhea" id="RHEA-COMP:9672"/>
        <dbReference type="Rhea" id="RHEA-COMP:9708"/>
        <dbReference type="ChEBI" id="CHEBI:30616"/>
        <dbReference type="ChEBI" id="CHEBI:33019"/>
        <dbReference type="ChEBI" id="CHEBI:57762"/>
        <dbReference type="ChEBI" id="CHEBI:78442"/>
        <dbReference type="ChEBI" id="CHEBI:78537"/>
        <dbReference type="ChEBI" id="CHEBI:456215"/>
        <dbReference type="EC" id="6.1.1.9"/>
    </reaction>
</comment>
<evidence type="ECO:0000256" key="8">
    <source>
        <dbReference type="ARBA" id="ARBA00029936"/>
    </source>
</evidence>
<dbReference type="SUPFAM" id="SSF47323">
    <property type="entry name" value="Anticodon-binding domain of a subclass of class I aminoacyl-tRNA synthetases"/>
    <property type="match status" value="1"/>
</dbReference>
<evidence type="ECO:0000256" key="9">
    <source>
        <dbReference type="ARBA" id="ARBA00047552"/>
    </source>
</evidence>
<keyword evidence="4 10" id="KW-0547">Nucleotide-binding</keyword>
<keyword evidence="6 10" id="KW-0648">Protein biosynthesis</keyword>
<dbReference type="PANTHER" id="PTHR11946:SF109">
    <property type="entry name" value="VALINE--TRNA LIGASE"/>
    <property type="match status" value="1"/>
</dbReference>
<dbReference type="InterPro" id="IPR009008">
    <property type="entry name" value="Val/Leu/Ile-tRNA-synth_edit"/>
</dbReference>
<evidence type="ECO:0000256" key="10">
    <source>
        <dbReference type="RuleBase" id="RU363035"/>
    </source>
</evidence>
<accession>A0A9Q1C583</accession>
<dbReference type="EMBL" id="JAIZAY010000007">
    <property type="protein sequence ID" value="KAJ8038314.1"/>
    <property type="molecule type" value="Genomic_DNA"/>
</dbReference>
<dbReference type="GO" id="GO:0006438">
    <property type="term" value="P:valyl-tRNA aminoacylation"/>
    <property type="evidence" value="ECO:0007669"/>
    <property type="project" value="InterPro"/>
</dbReference>
<comment type="similarity">
    <text evidence="1 10">Belongs to the class-I aminoacyl-tRNA synthetase family.</text>
</comment>
<dbReference type="SUPFAM" id="SSF52374">
    <property type="entry name" value="Nucleotidylyl transferase"/>
    <property type="match status" value="1"/>
</dbReference>
<dbReference type="Gene3D" id="3.90.740.10">
    <property type="entry name" value="Valyl/Leucyl/Isoleucyl-tRNA synthetase, editing domain"/>
    <property type="match status" value="1"/>
</dbReference>
<dbReference type="InterPro" id="IPR033705">
    <property type="entry name" value="Anticodon_Ia_Val"/>
</dbReference>
<dbReference type="Proteomes" id="UP001152320">
    <property type="component" value="Chromosome 7"/>
</dbReference>
<dbReference type="InterPro" id="IPR013155">
    <property type="entry name" value="M/V/L/I-tRNA-synth_anticd-bd"/>
</dbReference>
<dbReference type="AlphaFoldDB" id="A0A9Q1C583"/>
<dbReference type="NCBIfam" id="TIGR00422">
    <property type="entry name" value="valS"/>
    <property type="match status" value="1"/>
</dbReference>
<dbReference type="FunFam" id="3.40.50.620:FF:000120">
    <property type="entry name" value="Valine--tRNA ligase, mitochondrial"/>
    <property type="match status" value="1"/>
</dbReference>
<gene>
    <name evidence="13" type="ORF">HOLleu_15701</name>
</gene>
<dbReference type="EC" id="6.1.1.9" evidence="2"/>
<dbReference type="CDD" id="cd00817">
    <property type="entry name" value="ValRS_core"/>
    <property type="match status" value="1"/>
</dbReference>
<evidence type="ECO:0000313" key="14">
    <source>
        <dbReference type="Proteomes" id="UP001152320"/>
    </source>
</evidence>
<dbReference type="Pfam" id="PF08264">
    <property type="entry name" value="Anticodon_1"/>
    <property type="match status" value="1"/>
</dbReference>
<evidence type="ECO:0000259" key="12">
    <source>
        <dbReference type="Pfam" id="PF08264"/>
    </source>
</evidence>
<dbReference type="Gene3D" id="3.40.50.620">
    <property type="entry name" value="HUPs"/>
    <property type="match status" value="2"/>
</dbReference>
<dbReference type="Gene3D" id="1.10.730.10">
    <property type="entry name" value="Isoleucyl-tRNA Synthetase, Domain 1"/>
    <property type="match status" value="1"/>
</dbReference>
<evidence type="ECO:0000259" key="11">
    <source>
        <dbReference type="Pfam" id="PF00133"/>
    </source>
</evidence>
<comment type="caution">
    <text evidence="13">The sequence shown here is derived from an EMBL/GenBank/DDBJ whole genome shotgun (WGS) entry which is preliminary data.</text>
</comment>
<evidence type="ECO:0000256" key="2">
    <source>
        <dbReference type="ARBA" id="ARBA00013169"/>
    </source>
</evidence>
<dbReference type="NCBIfam" id="NF004349">
    <property type="entry name" value="PRK05729.1"/>
    <property type="match status" value="1"/>
</dbReference>
<dbReference type="PRINTS" id="PR00986">
    <property type="entry name" value="TRNASYNTHVAL"/>
</dbReference>
<dbReference type="InterPro" id="IPR001412">
    <property type="entry name" value="aa-tRNA-synth_I_CS"/>
</dbReference>
<dbReference type="Pfam" id="PF00133">
    <property type="entry name" value="tRNA-synt_1"/>
    <property type="match status" value="1"/>
</dbReference>
<dbReference type="SUPFAM" id="SSF50677">
    <property type="entry name" value="ValRS/IleRS/LeuRS editing domain"/>
    <property type="match status" value="1"/>
</dbReference>
<protein>
    <recommendedName>
        <fullName evidence="2">valine--tRNA ligase</fullName>
        <ecNumber evidence="2">6.1.1.9</ecNumber>
    </recommendedName>
    <alternativeName>
        <fullName evidence="8">Valyl-tRNA synthetase</fullName>
    </alternativeName>
</protein>
<organism evidence="13 14">
    <name type="scientific">Holothuria leucospilota</name>
    <name type="common">Black long sea cucumber</name>
    <name type="synonym">Mertensiothuria leucospilota</name>
    <dbReference type="NCBI Taxonomy" id="206669"/>
    <lineage>
        <taxon>Eukaryota</taxon>
        <taxon>Metazoa</taxon>
        <taxon>Echinodermata</taxon>
        <taxon>Eleutherozoa</taxon>
        <taxon>Echinozoa</taxon>
        <taxon>Holothuroidea</taxon>
        <taxon>Aspidochirotacea</taxon>
        <taxon>Aspidochirotida</taxon>
        <taxon>Holothuriidae</taxon>
        <taxon>Holothuria</taxon>
    </lineage>
</organism>
<proteinExistence type="inferred from homology"/>
<dbReference type="InterPro" id="IPR002303">
    <property type="entry name" value="Valyl-tRNA_ligase"/>
</dbReference>
<evidence type="ECO:0000313" key="13">
    <source>
        <dbReference type="EMBL" id="KAJ8038314.1"/>
    </source>
</evidence>
<evidence type="ECO:0000256" key="3">
    <source>
        <dbReference type="ARBA" id="ARBA00022598"/>
    </source>
</evidence>
<evidence type="ECO:0000256" key="5">
    <source>
        <dbReference type="ARBA" id="ARBA00022840"/>
    </source>
</evidence>
<dbReference type="OrthoDB" id="629407at2759"/>
<dbReference type="FunFam" id="3.90.740.10:FF:000005">
    <property type="entry name" value="Valine--tRNA ligase, mitochondrial"/>
    <property type="match status" value="1"/>
</dbReference>
<dbReference type="PANTHER" id="PTHR11946">
    <property type="entry name" value="VALYL-TRNA SYNTHETASES"/>
    <property type="match status" value="1"/>
</dbReference>
<dbReference type="InterPro" id="IPR009080">
    <property type="entry name" value="tRNAsynth_Ia_anticodon-bd"/>
</dbReference>
<keyword evidence="7 10" id="KW-0030">Aminoacyl-tRNA synthetase</keyword>
<keyword evidence="3 10" id="KW-0436">Ligase</keyword>
<evidence type="ECO:0000256" key="1">
    <source>
        <dbReference type="ARBA" id="ARBA00005594"/>
    </source>
</evidence>
<dbReference type="GO" id="GO:0005524">
    <property type="term" value="F:ATP binding"/>
    <property type="evidence" value="ECO:0007669"/>
    <property type="project" value="UniProtKB-KW"/>
</dbReference>